<dbReference type="InterPro" id="IPR045584">
    <property type="entry name" value="Pilin-like"/>
</dbReference>
<protein>
    <recommendedName>
        <fullName evidence="4">Type IV pilus assembly protein PilW</fullName>
    </recommendedName>
</protein>
<dbReference type="Pfam" id="PF16074">
    <property type="entry name" value="PilW"/>
    <property type="match status" value="1"/>
</dbReference>
<dbReference type="InterPro" id="IPR032092">
    <property type="entry name" value="PilW"/>
</dbReference>
<dbReference type="Proteomes" id="UP001156627">
    <property type="component" value="Unassembled WGS sequence"/>
</dbReference>
<organism evidence="2 3">
    <name type="scientific">Dyella flagellata</name>
    <dbReference type="NCBI Taxonomy" id="1867833"/>
    <lineage>
        <taxon>Bacteria</taxon>
        <taxon>Pseudomonadati</taxon>
        <taxon>Pseudomonadota</taxon>
        <taxon>Gammaproteobacteria</taxon>
        <taxon>Lysobacterales</taxon>
        <taxon>Rhodanobacteraceae</taxon>
        <taxon>Dyella</taxon>
    </lineage>
</organism>
<evidence type="ECO:0000313" key="2">
    <source>
        <dbReference type="EMBL" id="GLQ87970.1"/>
    </source>
</evidence>
<proteinExistence type="predicted"/>
<gene>
    <name evidence="2" type="ORF">GCM10007898_15380</name>
</gene>
<sequence length="348" mass="36720">MSKHPMTRSRLRHGATRFTQRVHGFTLIEMMVAMLLGLIVIGGVISVFLAGQQTYRTNEALGDVEDGSRTAFELLSRDIRDAGNTGCDTSSGRVANVINPPDPWYADWNDALIGYDDATADPALSGLSTGKPVAGMSSVHVISTANSDITIAHTPSTSNASFKINAATTDLTTGDLIMICDFDHAAILQITKYNSDDNVVHDSGGNASPGNCSKGLGYPTSCSNPVGNGYAFPPNSRVAVLTSAVWYIGTNPVGGNSLYRLSVSPGASGMTSTPQEMVRNVVNMKIQYLLPSSTSFVNAASIPSTGWATVNAAQIKLIVNSTYARAGVNGTALTRTFTSTTTVRTRVQ</sequence>
<keyword evidence="1" id="KW-0812">Transmembrane</keyword>
<keyword evidence="3" id="KW-1185">Reference proteome</keyword>
<evidence type="ECO:0000256" key="1">
    <source>
        <dbReference type="SAM" id="Phobius"/>
    </source>
</evidence>
<evidence type="ECO:0000313" key="3">
    <source>
        <dbReference type="Proteomes" id="UP001156627"/>
    </source>
</evidence>
<dbReference type="SUPFAM" id="SSF54523">
    <property type="entry name" value="Pili subunits"/>
    <property type="match status" value="1"/>
</dbReference>
<keyword evidence="1" id="KW-0472">Membrane</keyword>
<accession>A0ABQ5X8I7</accession>
<comment type="caution">
    <text evidence="2">The sequence shown here is derived from an EMBL/GenBank/DDBJ whole genome shotgun (WGS) entry which is preliminary data.</text>
</comment>
<dbReference type="EMBL" id="BSOA01000013">
    <property type="protein sequence ID" value="GLQ87970.1"/>
    <property type="molecule type" value="Genomic_DNA"/>
</dbReference>
<dbReference type="InterPro" id="IPR012902">
    <property type="entry name" value="N_methyl_site"/>
</dbReference>
<dbReference type="NCBIfam" id="TIGR02532">
    <property type="entry name" value="IV_pilin_GFxxxE"/>
    <property type="match status" value="1"/>
</dbReference>
<feature type="transmembrane region" description="Helical" evidence="1">
    <location>
        <begin position="21"/>
        <end position="49"/>
    </location>
</feature>
<keyword evidence="1" id="KW-1133">Transmembrane helix</keyword>
<dbReference type="RefSeq" id="WP_284331415.1">
    <property type="nucleotide sequence ID" value="NZ_BSOA01000013.1"/>
</dbReference>
<reference evidence="3" key="1">
    <citation type="journal article" date="2019" name="Int. J. Syst. Evol. Microbiol.">
        <title>The Global Catalogue of Microorganisms (GCM) 10K type strain sequencing project: providing services to taxonomists for standard genome sequencing and annotation.</title>
        <authorList>
            <consortium name="The Broad Institute Genomics Platform"/>
            <consortium name="The Broad Institute Genome Sequencing Center for Infectious Disease"/>
            <person name="Wu L."/>
            <person name="Ma J."/>
        </authorList>
    </citation>
    <scope>NUCLEOTIDE SEQUENCE [LARGE SCALE GENOMIC DNA]</scope>
    <source>
        <strain evidence="3">NBRC 111981</strain>
    </source>
</reference>
<dbReference type="PROSITE" id="PS00409">
    <property type="entry name" value="PROKAR_NTER_METHYL"/>
    <property type="match status" value="1"/>
</dbReference>
<name>A0ABQ5X8I7_9GAMM</name>
<dbReference type="Pfam" id="PF07963">
    <property type="entry name" value="N_methyl"/>
    <property type="match status" value="1"/>
</dbReference>
<evidence type="ECO:0008006" key="4">
    <source>
        <dbReference type="Google" id="ProtNLM"/>
    </source>
</evidence>